<organism evidence="1">
    <name type="scientific">Anguilla anguilla</name>
    <name type="common">European freshwater eel</name>
    <name type="synonym">Muraena anguilla</name>
    <dbReference type="NCBI Taxonomy" id="7936"/>
    <lineage>
        <taxon>Eukaryota</taxon>
        <taxon>Metazoa</taxon>
        <taxon>Chordata</taxon>
        <taxon>Craniata</taxon>
        <taxon>Vertebrata</taxon>
        <taxon>Euteleostomi</taxon>
        <taxon>Actinopterygii</taxon>
        <taxon>Neopterygii</taxon>
        <taxon>Teleostei</taxon>
        <taxon>Anguilliformes</taxon>
        <taxon>Anguillidae</taxon>
        <taxon>Anguilla</taxon>
    </lineage>
</organism>
<evidence type="ECO:0000313" key="1">
    <source>
        <dbReference type="EMBL" id="JAH35044.1"/>
    </source>
</evidence>
<reference evidence="1" key="1">
    <citation type="submission" date="2014-11" db="EMBL/GenBank/DDBJ databases">
        <authorList>
            <person name="Amaro Gonzalez C."/>
        </authorList>
    </citation>
    <scope>NUCLEOTIDE SEQUENCE</scope>
</reference>
<accession>A0A0E9S0R3</accession>
<protein>
    <submittedName>
        <fullName evidence="1">Uncharacterized protein</fullName>
    </submittedName>
</protein>
<proteinExistence type="predicted"/>
<dbReference type="AlphaFoldDB" id="A0A0E9S0R3"/>
<dbReference type="EMBL" id="GBXM01073533">
    <property type="protein sequence ID" value="JAH35044.1"/>
    <property type="molecule type" value="Transcribed_RNA"/>
</dbReference>
<name>A0A0E9S0R3_ANGAN</name>
<reference evidence="1" key="2">
    <citation type="journal article" date="2015" name="Fish Shellfish Immunol.">
        <title>Early steps in the European eel (Anguilla anguilla)-Vibrio vulnificus interaction in the gills: Role of the RtxA13 toxin.</title>
        <authorList>
            <person name="Callol A."/>
            <person name="Pajuelo D."/>
            <person name="Ebbesson L."/>
            <person name="Teles M."/>
            <person name="MacKenzie S."/>
            <person name="Amaro C."/>
        </authorList>
    </citation>
    <scope>NUCLEOTIDE SEQUENCE</scope>
</reference>
<sequence>MTSAGTLAKSYFVVLNICCKGLGLDWMQFLLCINTSQC</sequence>